<accession>A0A0A9EPD2</accession>
<organism evidence="1">
    <name type="scientific">Arundo donax</name>
    <name type="common">Giant reed</name>
    <name type="synonym">Donax arundinaceus</name>
    <dbReference type="NCBI Taxonomy" id="35708"/>
    <lineage>
        <taxon>Eukaryota</taxon>
        <taxon>Viridiplantae</taxon>
        <taxon>Streptophyta</taxon>
        <taxon>Embryophyta</taxon>
        <taxon>Tracheophyta</taxon>
        <taxon>Spermatophyta</taxon>
        <taxon>Magnoliopsida</taxon>
        <taxon>Liliopsida</taxon>
        <taxon>Poales</taxon>
        <taxon>Poaceae</taxon>
        <taxon>PACMAD clade</taxon>
        <taxon>Arundinoideae</taxon>
        <taxon>Arundineae</taxon>
        <taxon>Arundo</taxon>
    </lineage>
</organism>
<dbReference type="EMBL" id="GBRH01195934">
    <property type="protein sequence ID" value="JAE01962.1"/>
    <property type="molecule type" value="Transcribed_RNA"/>
</dbReference>
<name>A0A0A9EPD2_ARUDO</name>
<reference evidence="1" key="2">
    <citation type="journal article" date="2015" name="Data Brief">
        <title>Shoot transcriptome of the giant reed, Arundo donax.</title>
        <authorList>
            <person name="Barrero R.A."/>
            <person name="Guerrero F.D."/>
            <person name="Moolhuijzen P."/>
            <person name="Goolsby J.A."/>
            <person name="Tidwell J."/>
            <person name="Bellgard S.E."/>
            <person name="Bellgard M.I."/>
        </authorList>
    </citation>
    <scope>NUCLEOTIDE SEQUENCE</scope>
    <source>
        <tissue evidence="1">Shoot tissue taken approximately 20 cm above the soil surface</tissue>
    </source>
</reference>
<proteinExistence type="predicted"/>
<evidence type="ECO:0000313" key="1">
    <source>
        <dbReference type="EMBL" id="JAE01962.1"/>
    </source>
</evidence>
<sequence length="30" mass="3695">MENTYLDPCKKRKEKKKEISFLHRMINRAS</sequence>
<reference evidence="1" key="1">
    <citation type="submission" date="2014-09" db="EMBL/GenBank/DDBJ databases">
        <authorList>
            <person name="Magalhaes I.L.F."/>
            <person name="Oliveira U."/>
            <person name="Santos F.R."/>
            <person name="Vidigal T.H.D.A."/>
            <person name="Brescovit A.D."/>
            <person name="Santos A.J."/>
        </authorList>
    </citation>
    <scope>NUCLEOTIDE SEQUENCE</scope>
    <source>
        <tissue evidence="1">Shoot tissue taken approximately 20 cm above the soil surface</tissue>
    </source>
</reference>
<protein>
    <submittedName>
        <fullName evidence="1">Uncharacterized protein</fullName>
    </submittedName>
</protein>
<dbReference type="AlphaFoldDB" id="A0A0A9EPD2"/>